<dbReference type="Proteomes" id="UP000030764">
    <property type="component" value="Unassembled WGS sequence"/>
</dbReference>
<feature type="domain" description="NF-X1-type" evidence="7">
    <location>
        <begin position="228"/>
        <end position="247"/>
    </location>
</feature>
<dbReference type="GO" id="GO:0008270">
    <property type="term" value="F:zinc ion binding"/>
    <property type="evidence" value="ECO:0007669"/>
    <property type="project" value="UniProtKB-KW"/>
</dbReference>
<dbReference type="PANTHER" id="PTHR12360">
    <property type="entry name" value="NUCLEAR TRANSCRIPTION FACTOR, X-BOX BINDING 1 NFX1"/>
    <property type="match status" value="1"/>
</dbReference>
<dbReference type="GO" id="GO:0000981">
    <property type="term" value="F:DNA-binding transcription factor activity, RNA polymerase II-specific"/>
    <property type="evidence" value="ECO:0007669"/>
    <property type="project" value="TreeGrafter"/>
</dbReference>
<keyword evidence="6" id="KW-0812">Transmembrane</keyword>
<feature type="domain" description="NF-X1-type" evidence="7">
    <location>
        <begin position="602"/>
        <end position="620"/>
    </location>
</feature>
<organism evidence="9">
    <name type="scientific">Trichuris suis</name>
    <name type="common">pig whipworm</name>
    <dbReference type="NCBI Taxonomy" id="68888"/>
    <lineage>
        <taxon>Eukaryota</taxon>
        <taxon>Metazoa</taxon>
        <taxon>Ecdysozoa</taxon>
        <taxon>Nematoda</taxon>
        <taxon>Enoplea</taxon>
        <taxon>Dorylaimia</taxon>
        <taxon>Trichinellida</taxon>
        <taxon>Trichuridae</taxon>
        <taxon>Trichuris</taxon>
    </lineage>
</organism>
<name>A0A085NKQ4_9BILA</name>
<evidence type="ECO:0000256" key="4">
    <source>
        <dbReference type="ARBA" id="ARBA00022771"/>
    </source>
</evidence>
<dbReference type="SMART" id="SM00438">
    <property type="entry name" value="ZnF_NFX"/>
    <property type="match status" value="11"/>
</dbReference>
<sequence length="790" mass="87847">MSHGMDCAKCSTDSEGNDCNSLGGSSTCVDANEKENLSGPSVSPWMDVAKKVGESLSEELLDVDSGCLVCLEAIDRPQAVWSCTLCYSSYHLVCIQRWAKQSIDAVRQKISERSTYEDRGDEPIGWCCPKCRRFYDENEYPKEYRCYCGKVQNPLDDPWNPAHSCGQKCQRQLSCGHKCLLLCHSGPCPPCPITVSVSCRCGQQPKQPRRCAHKEWSCDLICRKLLACQVHRCTVTCHDGVCPPCKELVQAPCCCGSKKEKRYCSEREWKCGTKCNRPLSCGKHFCAEVCHSGACRPCASGELFCPCGAVRIGEVNCILEISCCGGTCNALLSCAYHRCCERCHLGPCPPCRQLRLKRCRCGLKEKEVQCESEFLCLSKCRKMRACGRHVCNRRCCDSQCPPCEKLCERLLPCKVHRCQQPCHTGPCYPCPIIMEIFCVPCGREKTIKPPRCALNCSFLPACDHKETLPHPCHYGKCPVCMLPCNKPLPCGHRCLAKCHTIVRVVEIPTWPPSKQKFLSSRDRKPLSIECPPCYTMVTVSCLGGHEKTEMPCHLALPYECGRICGQTLACGNHVCQKLCHDTEHEDCEQCLERCQLIRPPGCPHTCTLACHPAPCPPCNLTVSRRCHCGLSQVYGQCSAWRQSEQEALKKMLSCGNKCPKQLICGHQCAYNCHDGVCSDPMQCSKKVTVRCPCLKRTAKVACYRRKDGLKCDDHCKGNETELGSANAYRSMPYSTRQGSAEVLDDYCGTQQAQKANVYLKLDHLNPTYAAALMGALVCAFAAVAVFLFWS</sequence>
<evidence type="ECO:0000313" key="9">
    <source>
        <dbReference type="EMBL" id="KFD70050.1"/>
    </source>
</evidence>
<feature type="domain" description="NF-X1-type" evidence="7">
    <location>
        <begin position="462"/>
        <end position="482"/>
    </location>
</feature>
<dbReference type="AlphaFoldDB" id="A0A085NKQ4"/>
<dbReference type="PANTHER" id="PTHR12360:SF1">
    <property type="entry name" value="NF-X1-TYPE ZINC FINGER PROTEIN NFXL1"/>
    <property type="match status" value="1"/>
</dbReference>
<accession>A0A085NKQ4</accession>
<dbReference type="CDD" id="cd06008">
    <property type="entry name" value="NF-X1-zinc-finger"/>
    <property type="match status" value="6"/>
</dbReference>
<keyword evidence="4" id="KW-0863">Zinc-finger</keyword>
<evidence type="ECO:0000256" key="1">
    <source>
        <dbReference type="ARBA" id="ARBA00007269"/>
    </source>
</evidence>
<feature type="domain" description="NF-X1-type" evidence="7">
    <location>
        <begin position="490"/>
        <end position="535"/>
    </location>
</feature>
<dbReference type="InterPro" id="IPR000967">
    <property type="entry name" value="Znf_NFX1"/>
</dbReference>
<protein>
    <recommendedName>
        <fullName evidence="7">NF-X1-type domain-containing protein</fullName>
    </recommendedName>
</protein>
<keyword evidence="5" id="KW-0862">Zinc</keyword>
<dbReference type="GO" id="GO:0000977">
    <property type="term" value="F:RNA polymerase II transcription regulatory region sequence-specific DNA binding"/>
    <property type="evidence" value="ECO:0007669"/>
    <property type="project" value="TreeGrafter"/>
</dbReference>
<feature type="domain" description="NF-X1-type" evidence="7">
    <location>
        <begin position="386"/>
        <end position="405"/>
    </location>
</feature>
<reference evidence="9 10" key="1">
    <citation type="journal article" date="2014" name="Nat. Genet.">
        <title>Genome and transcriptome of the porcine whipworm Trichuris suis.</title>
        <authorList>
            <person name="Jex A.R."/>
            <person name="Nejsum P."/>
            <person name="Schwarz E.M."/>
            <person name="Hu L."/>
            <person name="Young N.D."/>
            <person name="Hall R.S."/>
            <person name="Korhonen P.K."/>
            <person name="Liao S."/>
            <person name="Thamsborg S."/>
            <person name="Xia J."/>
            <person name="Xu P."/>
            <person name="Wang S."/>
            <person name="Scheerlinck J.P."/>
            <person name="Hofmann A."/>
            <person name="Sternberg P.W."/>
            <person name="Wang J."/>
            <person name="Gasser R.B."/>
        </authorList>
    </citation>
    <scope>NUCLEOTIDE SEQUENCE [LARGE SCALE GENOMIC DNA]</scope>
    <source>
        <strain evidence="9">DCEP-RM93F</strain>
        <strain evidence="8">DCEP-RM93M</strain>
    </source>
</reference>
<feature type="domain" description="NF-X1-type" evidence="7">
    <location>
        <begin position="281"/>
        <end position="300"/>
    </location>
</feature>
<dbReference type="EMBL" id="KL367490">
    <property type="protein sequence ID" value="KFD70050.1"/>
    <property type="molecule type" value="Genomic_DNA"/>
</dbReference>
<evidence type="ECO:0000313" key="10">
    <source>
        <dbReference type="Proteomes" id="UP000030764"/>
    </source>
</evidence>
<dbReference type="Proteomes" id="UP000030758">
    <property type="component" value="Unassembled WGS sequence"/>
</dbReference>
<keyword evidence="10" id="KW-1185">Reference proteome</keyword>
<feature type="domain" description="NF-X1-type" evidence="7">
    <location>
        <begin position="664"/>
        <end position="685"/>
    </location>
</feature>
<comment type="similarity">
    <text evidence="1">Belongs to the NFX1 family.</text>
</comment>
<gene>
    <name evidence="8" type="ORF">M513_02206</name>
    <name evidence="9" type="ORF">M514_02206</name>
</gene>
<dbReference type="InterPro" id="IPR019786">
    <property type="entry name" value="Zinc_finger_PHD-type_CS"/>
</dbReference>
<evidence type="ECO:0000256" key="2">
    <source>
        <dbReference type="ARBA" id="ARBA00022723"/>
    </source>
</evidence>
<dbReference type="EMBL" id="KL363191">
    <property type="protein sequence ID" value="KFD56949.1"/>
    <property type="molecule type" value="Genomic_DNA"/>
</dbReference>
<feature type="domain" description="NF-X1-type" evidence="7">
    <location>
        <begin position="413"/>
        <end position="432"/>
    </location>
</feature>
<keyword evidence="6" id="KW-1133">Transmembrane helix</keyword>
<evidence type="ECO:0000256" key="6">
    <source>
        <dbReference type="SAM" id="Phobius"/>
    </source>
</evidence>
<dbReference type="GO" id="GO:0005634">
    <property type="term" value="C:nucleus"/>
    <property type="evidence" value="ECO:0007669"/>
    <property type="project" value="InterPro"/>
</dbReference>
<keyword evidence="6" id="KW-0472">Membrane</keyword>
<dbReference type="InterPro" id="IPR034078">
    <property type="entry name" value="NFX1_fam"/>
</dbReference>
<evidence type="ECO:0000313" key="8">
    <source>
        <dbReference type="EMBL" id="KFD56949.1"/>
    </source>
</evidence>
<feature type="domain" description="NF-X1-type" evidence="7">
    <location>
        <begin position="175"/>
        <end position="193"/>
    </location>
</feature>
<feature type="transmembrane region" description="Helical" evidence="6">
    <location>
        <begin position="768"/>
        <end position="789"/>
    </location>
</feature>
<feature type="domain" description="NF-X1-type" evidence="7">
    <location>
        <begin position="334"/>
        <end position="353"/>
    </location>
</feature>
<dbReference type="PROSITE" id="PS01359">
    <property type="entry name" value="ZF_PHD_1"/>
    <property type="match status" value="1"/>
</dbReference>
<evidence type="ECO:0000256" key="5">
    <source>
        <dbReference type="ARBA" id="ARBA00022833"/>
    </source>
</evidence>
<proteinExistence type="inferred from homology"/>
<evidence type="ECO:0000259" key="7">
    <source>
        <dbReference type="SMART" id="SM00438"/>
    </source>
</evidence>
<dbReference type="Pfam" id="PF01422">
    <property type="entry name" value="zf-NF-X1"/>
    <property type="match status" value="11"/>
</dbReference>
<feature type="domain" description="NF-X1-type" evidence="7">
    <location>
        <begin position="570"/>
        <end position="589"/>
    </location>
</feature>
<keyword evidence="3" id="KW-0677">Repeat</keyword>
<keyword evidence="2" id="KW-0479">Metal-binding</keyword>
<evidence type="ECO:0000256" key="3">
    <source>
        <dbReference type="ARBA" id="ARBA00022737"/>
    </source>
</evidence>